<feature type="domain" description="Methyltransferase" evidence="1">
    <location>
        <begin position="36"/>
        <end position="145"/>
    </location>
</feature>
<dbReference type="AlphaFoldDB" id="A0A5Q0QD50"/>
<organism evidence="2 3">
    <name type="scientific">Sphingobacterium zhuxiongii</name>
    <dbReference type="NCBI Taxonomy" id="2662364"/>
    <lineage>
        <taxon>Bacteria</taxon>
        <taxon>Pseudomonadati</taxon>
        <taxon>Bacteroidota</taxon>
        <taxon>Sphingobacteriia</taxon>
        <taxon>Sphingobacteriales</taxon>
        <taxon>Sphingobacteriaceae</taxon>
        <taxon>Sphingobacterium</taxon>
    </lineage>
</organism>
<dbReference type="Proteomes" id="UP000326921">
    <property type="component" value="Chromosome"/>
</dbReference>
<dbReference type="InterPro" id="IPR025714">
    <property type="entry name" value="Methyltranfer_dom"/>
</dbReference>
<name>A0A5Q0QD50_9SPHI</name>
<dbReference type="Gene3D" id="3.40.50.150">
    <property type="entry name" value="Vaccinia Virus protein VP39"/>
    <property type="match status" value="1"/>
</dbReference>
<dbReference type="EMBL" id="CP045652">
    <property type="protein sequence ID" value="QGA27149.1"/>
    <property type="molecule type" value="Genomic_DNA"/>
</dbReference>
<evidence type="ECO:0000313" key="3">
    <source>
        <dbReference type="Proteomes" id="UP000326921"/>
    </source>
</evidence>
<dbReference type="SUPFAM" id="SSF53335">
    <property type="entry name" value="S-adenosyl-L-methionine-dependent methyltransferases"/>
    <property type="match status" value="1"/>
</dbReference>
<accession>A0A5Q0QD50</accession>
<dbReference type="InterPro" id="IPR029063">
    <property type="entry name" value="SAM-dependent_MTases_sf"/>
</dbReference>
<keyword evidence="2" id="KW-0489">Methyltransferase</keyword>
<gene>
    <name evidence="2" type="ORF">GFH32_12840</name>
</gene>
<sequence length="269" mass="30772">MLNENKIINRDHQASNKIFDNRSLEKDYATLIPILEEGLRVLDVGCGTGAISNGIARIIGPNGHITGIDNTEKFIVSGKESYSGTKNLQLVHCDLFNYNTDEKFDLIVSARTLQWLNNPKDAILKMKELLKPGGQLSILDFNHEKLEWDPQPPTSMQLYYQSFLKWRSDAGMNNHISDELVDYFDGAGFIAIEAFNSDEIYKKGDDNFLSRIGIWSKVANLKQVVEEGYISEELRLLAIEEYEEWIIGEAQRMTMKLTEVRGRKRDEYV</sequence>
<dbReference type="PANTHER" id="PTHR43861">
    <property type="entry name" value="TRANS-ACONITATE 2-METHYLTRANSFERASE-RELATED"/>
    <property type="match status" value="1"/>
</dbReference>
<dbReference type="GO" id="GO:0008168">
    <property type="term" value="F:methyltransferase activity"/>
    <property type="evidence" value="ECO:0007669"/>
    <property type="project" value="UniProtKB-KW"/>
</dbReference>
<evidence type="ECO:0000259" key="1">
    <source>
        <dbReference type="Pfam" id="PF13847"/>
    </source>
</evidence>
<proteinExistence type="predicted"/>
<dbReference type="GO" id="GO:0032259">
    <property type="term" value="P:methylation"/>
    <property type="evidence" value="ECO:0007669"/>
    <property type="project" value="UniProtKB-KW"/>
</dbReference>
<dbReference type="CDD" id="cd02440">
    <property type="entry name" value="AdoMet_MTases"/>
    <property type="match status" value="1"/>
</dbReference>
<evidence type="ECO:0000313" key="2">
    <source>
        <dbReference type="EMBL" id="QGA27149.1"/>
    </source>
</evidence>
<reference evidence="2 3" key="1">
    <citation type="submission" date="2019-10" db="EMBL/GenBank/DDBJ databases">
        <authorList>
            <person name="Dong K."/>
        </authorList>
    </citation>
    <scope>NUCLEOTIDE SEQUENCE [LARGE SCALE GENOMIC DNA]</scope>
    <source>
        <strain evidence="3">dk4302</strain>
    </source>
</reference>
<keyword evidence="3" id="KW-1185">Reference proteome</keyword>
<dbReference type="KEGG" id="sphe:GFH32_12840"/>
<keyword evidence="2" id="KW-0808">Transferase</keyword>
<protein>
    <submittedName>
        <fullName evidence="2">Methyltransferase domain-containing protein</fullName>
    </submittedName>
</protein>
<dbReference type="Pfam" id="PF13847">
    <property type="entry name" value="Methyltransf_31"/>
    <property type="match status" value="1"/>
</dbReference>
<dbReference type="RefSeq" id="WP_153511990.1">
    <property type="nucleotide sequence ID" value="NZ_CP045652.1"/>
</dbReference>